<dbReference type="Proteomes" id="UP000032874">
    <property type="component" value="Unassembled WGS sequence"/>
</dbReference>
<evidence type="ECO:0000313" key="1">
    <source>
        <dbReference type="EMBL" id="KFX06798.1"/>
    </source>
</evidence>
<protein>
    <submittedName>
        <fullName evidence="1">Uncharacterized protein</fullName>
    </submittedName>
</protein>
<sequence length="475" mass="53041">MSELRKYTAQYAGEKVKLSSYYENKNTGGGVFVAVEDIKSKDDGGINIRQNNKLIWKRITDDSSIIKPEWFGCIGDGLSDDADSFNKMLLFLDVGSVVFFKKNAIYYNALKDRGSEWIVKKDNITIIGNNASLTRRPANSVKTDDNLATLKVAGNNFKIVGRLNISGKEKSTYLVDKNNNRISSNFYTRAVTSSHGLFIQNVKGIYIENIVCEDAVFPCFVSGCRDIYISGQFNNSGQVYPVKGNDLQLGSGLKISNSESFILDIRSENSAYCGCEIEPNCKDGRVKVNSRSPYMHGCILHKNIESVILDINTIEAIKGSGLRISSGCRNISGYVDADTCQYAILVISDKNEICKEINLKVSYKKIIKRVIVIYNTEKGSTSLDKGLFKIEGNDENLRKSNKYMIEQDAVVSFYLDGIKKTNFIINDTRKMVIEIRKTENVNIKLAPGIDSGKINFIEDDNYCLVIPSKGHVFPD</sequence>
<dbReference type="eggNOG" id="COG5301">
    <property type="taxonomic scope" value="Bacteria"/>
</dbReference>
<dbReference type="SUPFAM" id="SSF51126">
    <property type="entry name" value="Pectin lyase-like"/>
    <property type="match status" value="1"/>
</dbReference>
<comment type="caution">
    <text evidence="1">The sequence shown here is derived from an EMBL/GenBank/DDBJ whole genome shotgun (WGS) entry which is preliminary data.</text>
</comment>
<dbReference type="STRING" id="55207.KP22_01530"/>
<dbReference type="InterPro" id="IPR011050">
    <property type="entry name" value="Pectin_lyase_fold/virulence"/>
</dbReference>
<name>A0A093UEX1_9GAMM</name>
<organism evidence="1 2">
    <name type="scientific">Pectobacterium betavasculorum</name>
    <dbReference type="NCBI Taxonomy" id="55207"/>
    <lineage>
        <taxon>Bacteria</taxon>
        <taxon>Pseudomonadati</taxon>
        <taxon>Pseudomonadota</taxon>
        <taxon>Gammaproteobacteria</taxon>
        <taxon>Enterobacterales</taxon>
        <taxon>Pectobacteriaceae</taxon>
        <taxon>Pectobacterium</taxon>
    </lineage>
</organism>
<accession>A0A093UEX1</accession>
<dbReference type="InterPro" id="IPR012334">
    <property type="entry name" value="Pectin_lyas_fold"/>
</dbReference>
<gene>
    <name evidence="1" type="ORF">KP22_01530</name>
</gene>
<reference evidence="1 2" key="1">
    <citation type="submission" date="2014-08" db="EMBL/GenBank/DDBJ databases">
        <title>Genome sequences of NCPPB Pectobacterium isolates.</title>
        <authorList>
            <person name="Glover R.H."/>
            <person name="Sapp M."/>
            <person name="Elphinstone J."/>
        </authorList>
    </citation>
    <scope>NUCLEOTIDE SEQUENCE [LARGE SCALE GENOMIC DNA]</scope>
    <source>
        <strain evidence="1 2">NCPPB 2795</strain>
    </source>
</reference>
<dbReference type="AlphaFoldDB" id="A0A093UEX1"/>
<evidence type="ECO:0000313" key="2">
    <source>
        <dbReference type="Proteomes" id="UP000032874"/>
    </source>
</evidence>
<dbReference type="Gene3D" id="2.160.20.10">
    <property type="entry name" value="Single-stranded right-handed beta-helix, Pectin lyase-like"/>
    <property type="match status" value="1"/>
</dbReference>
<proteinExistence type="predicted"/>
<dbReference type="EMBL" id="JQHM01000001">
    <property type="protein sequence ID" value="KFX06798.1"/>
    <property type="molecule type" value="Genomic_DNA"/>
</dbReference>